<organism evidence="2 3">
    <name type="scientific">Ensete ventricosum</name>
    <name type="common">Abyssinian banana</name>
    <name type="synonym">Musa ensete</name>
    <dbReference type="NCBI Taxonomy" id="4639"/>
    <lineage>
        <taxon>Eukaryota</taxon>
        <taxon>Viridiplantae</taxon>
        <taxon>Streptophyta</taxon>
        <taxon>Embryophyta</taxon>
        <taxon>Tracheophyta</taxon>
        <taxon>Spermatophyta</taxon>
        <taxon>Magnoliopsida</taxon>
        <taxon>Liliopsida</taxon>
        <taxon>Zingiberales</taxon>
        <taxon>Musaceae</taxon>
        <taxon>Ensete</taxon>
    </lineage>
</organism>
<name>A0A426X3N6_ENSVE</name>
<evidence type="ECO:0000313" key="3">
    <source>
        <dbReference type="Proteomes" id="UP000287651"/>
    </source>
</evidence>
<dbReference type="EMBL" id="AMZH03027608">
    <property type="protein sequence ID" value="RRT34076.1"/>
    <property type="molecule type" value="Genomic_DNA"/>
</dbReference>
<dbReference type="InterPro" id="IPR044273">
    <property type="entry name" value="PIF3-like"/>
</dbReference>
<proteinExistence type="predicted"/>
<feature type="compositionally biased region" description="Low complexity" evidence="1">
    <location>
        <begin position="233"/>
        <end position="249"/>
    </location>
</feature>
<dbReference type="AlphaFoldDB" id="A0A426X3N6"/>
<feature type="compositionally biased region" description="Basic and acidic residues" evidence="1">
    <location>
        <begin position="221"/>
        <end position="232"/>
    </location>
</feature>
<feature type="compositionally biased region" description="Polar residues" evidence="1">
    <location>
        <begin position="161"/>
        <end position="199"/>
    </location>
</feature>
<protein>
    <submittedName>
        <fullName evidence="2">Uncharacterized protein</fullName>
    </submittedName>
</protein>
<evidence type="ECO:0000313" key="2">
    <source>
        <dbReference type="EMBL" id="RRT34076.1"/>
    </source>
</evidence>
<dbReference type="PANTHER" id="PTHR46807">
    <property type="entry name" value="TRANSCRIPTION FACTOR PIF3"/>
    <property type="match status" value="1"/>
</dbReference>
<feature type="region of interest" description="Disordered" evidence="1">
    <location>
        <begin position="94"/>
        <end position="119"/>
    </location>
</feature>
<dbReference type="PANTHER" id="PTHR46807:SF7">
    <property type="entry name" value="BHLH DOMAIN-CONTAINING PROTEIN"/>
    <property type="match status" value="1"/>
</dbReference>
<sequence>MHSQTHRRTPVGEFKQAPKPDAVQKYEQSLGDSSNLIHEAEAASWFQFPLDDSFEKELCSEFFPEITGADAVASDKISKDFVAEEEDRYLTFSSTDDGTAFTAPAPMQSTHHPQDDTMPPPRSHVMGCTPQSSSLENSNSGVLNFPHFSKQVKADLGHRGSGSNSKAGAQESSMMTVGSSACGSNQIQAQTDPSNNISNDAADIVTGPREGTGTGTGTRLLSERMQSKKAHEGTVTSSSGGSGCSYGRTAQQNASNHSYKRRKARDVEESGCQSEVLY</sequence>
<gene>
    <name evidence="2" type="ORF">B296_00051392</name>
</gene>
<accession>A0A426X3N6</accession>
<evidence type="ECO:0000256" key="1">
    <source>
        <dbReference type="SAM" id="MobiDB-lite"/>
    </source>
</evidence>
<dbReference type="Proteomes" id="UP000287651">
    <property type="component" value="Unassembled WGS sequence"/>
</dbReference>
<dbReference type="GO" id="GO:0003700">
    <property type="term" value="F:DNA-binding transcription factor activity"/>
    <property type="evidence" value="ECO:0007669"/>
    <property type="project" value="InterPro"/>
</dbReference>
<feature type="region of interest" description="Disordered" evidence="1">
    <location>
        <begin position="1"/>
        <end position="31"/>
    </location>
</feature>
<feature type="region of interest" description="Disordered" evidence="1">
    <location>
        <begin position="154"/>
        <end position="278"/>
    </location>
</feature>
<comment type="caution">
    <text evidence="2">The sequence shown here is derived from an EMBL/GenBank/DDBJ whole genome shotgun (WGS) entry which is preliminary data.</text>
</comment>
<reference evidence="2 3" key="1">
    <citation type="journal article" date="2014" name="Agronomy (Basel)">
        <title>A Draft Genome Sequence for Ensete ventricosum, the Drought-Tolerant Tree Against Hunger.</title>
        <authorList>
            <person name="Harrison J."/>
            <person name="Moore K.A."/>
            <person name="Paszkiewicz K."/>
            <person name="Jones T."/>
            <person name="Grant M."/>
            <person name="Ambacheew D."/>
            <person name="Muzemil S."/>
            <person name="Studholme D.J."/>
        </authorList>
    </citation>
    <scope>NUCLEOTIDE SEQUENCE [LARGE SCALE GENOMIC DNA]</scope>
</reference>